<sequence length="470" mass="49740">MITGLNLSSLSSAMGVASTSLASTTVRTTSSAATSVETPSSTKVMFGSQTSDIAAVYSLSPKKISATSPQDSVMKGLLQAAVDSNSLSPLGSIGSTLLNNLKESRTDATHAVASVTVGAAGQQSAVSLDIVTQSGSTLHLSIAQKNDGVVAELKTDGEALNDDEAAAVANLGASLEKALSGLGQNPPKIDISGLTNFDSNVLKSVDLKTDVRADDTSVQSLNFHASTTERYVAYQDKDFSLKVSSDLSNPTLAGDYAQQQATLSAYDTKFDKARSTGHGDRDQMAALKSVFRALNTTASAERTALTVGADIRVDNSGQSRLSGLNDFSLSLTQSDKSTNPAREDEKDRFSYEASQSTTQNVLSDGSKSVKQTSRSHISAAWHEALDPSIPLALNKMKSSQNYTYHLLENDEESSTTLNYNSHGMLASVGHNEQVNNRETVKKYVRGELVDQTIMPVQYARSNVLSLLKSA</sequence>
<feature type="region of interest" description="Disordered" evidence="1">
    <location>
        <begin position="330"/>
        <end position="369"/>
    </location>
</feature>
<evidence type="ECO:0000313" key="4">
    <source>
        <dbReference type="Proteomes" id="UP000198515"/>
    </source>
</evidence>
<keyword evidence="4" id="KW-1185">Reference proteome</keyword>
<dbReference type="AlphaFoldDB" id="A0A1C3Z7C7"/>
<organism evidence="3 4">
    <name type="scientific">Kosakonia oryziphila</name>
    <dbReference type="NCBI Taxonomy" id="1005667"/>
    <lineage>
        <taxon>Bacteria</taxon>
        <taxon>Pseudomonadati</taxon>
        <taxon>Pseudomonadota</taxon>
        <taxon>Gammaproteobacteria</taxon>
        <taxon>Enterobacterales</taxon>
        <taxon>Enterobacteriaceae</taxon>
        <taxon>Kosakonia</taxon>
    </lineage>
</organism>
<dbReference type="Proteomes" id="UP000198515">
    <property type="component" value="Unassembled WGS sequence"/>
</dbReference>
<protein>
    <recommendedName>
        <fullName evidence="5">Flagellar hook-associated protein 2 C-terminal domain-containing protein</fullName>
    </recommendedName>
</protein>
<name>A0A1C3Z7C7_9ENTR</name>
<feature type="compositionally biased region" description="Polar residues" evidence="1">
    <location>
        <begin position="352"/>
        <end position="369"/>
    </location>
</feature>
<dbReference type="EMBL" id="FMBC01000001">
    <property type="protein sequence ID" value="SCB78225.1"/>
    <property type="molecule type" value="Genomic_DNA"/>
</dbReference>
<feature type="compositionally biased region" description="Basic and acidic residues" evidence="1">
    <location>
        <begin position="341"/>
        <end position="350"/>
    </location>
</feature>
<keyword evidence="2" id="KW-0732">Signal</keyword>
<evidence type="ECO:0000313" key="3">
    <source>
        <dbReference type="EMBL" id="SCB78225.1"/>
    </source>
</evidence>
<gene>
    <name evidence="3" type="ORF">GA0061070_1001191</name>
</gene>
<evidence type="ECO:0000256" key="2">
    <source>
        <dbReference type="SAM" id="SignalP"/>
    </source>
</evidence>
<evidence type="ECO:0008006" key="5">
    <source>
        <dbReference type="Google" id="ProtNLM"/>
    </source>
</evidence>
<feature type="signal peptide" evidence="2">
    <location>
        <begin position="1"/>
        <end position="22"/>
    </location>
</feature>
<accession>A0A1C3Z7C7</accession>
<reference evidence="4" key="1">
    <citation type="submission" date="2016-08" db="EMBL/GenBank/DDBJ databases">
        <authorList>
            <person name="Varghese N."/>
            <person name="Submissions Spin"/>
        </authorList>
    </citation>
    <scope>NUCLEOTIDE SEQUENCE [LARGE SCALE GENOMIC DNA]</scope>
    <source>
        <strain evidence="4">REICA_142</strain>
    </source>
</reference>
<dbReference type="RefSeq" id="WP_244153020.1">
    <property type="nucleotide sequence ID" value="NZ_FMBC01000001.1"/>
</dbReference>
<feature type="chain" id="PRO_5008687902" description="Flagellar hook-associated protein 2 C-terminal domain-containing protein" evidence="2">
    <location>
        <begin position="23"/>
        <end position="470"/>
    </location>
</feature>
<proteinExistence type="predicted"/>
<feature type="compositionally biased region" description="Polar residues" evidence="1">
    <location>
        <begin position="330"/>
        <end position="340"/>
    </location>
</feature>
<evidence type="ECO:0000256" key="1">
    <source>
        <dbReference type="SAM" id="MobiDB-lite"/>
    </source>
</evidence>